<evidence type="ECO:0000313" key="2">
    <source>
        <dbReference type="Proteomes" id="UP001153678"/>
    </source>
</evidence>
<evidence type="ECO:0000313" key="1">
    <source>
        <dbReference type="EMBL" id="CAI2188242.1"/>
    </source>
</evidence>
<name>A0A9W4SYH0_9GLOM</name>
<organism evidence="1 2">
    <name type="scientific">Funneliformis geosporum</name>
    <dbReference type="NCBI Taxonomy" id="1117311"/>
    <lineage>
        <taxon>Eukaryota</taxon>
        <taxon>Fungi</taxon>
        <taxon>Fungi incertae sedis</taxon>
        <taxon>Mucoromycota</taxon>
        <taxon>Glomeromycotina</taxon>
        <taxon>Glomeromycetes</taxon>
        <taxon>Glomerales</taxon>
        <taxon>Glomeraceae</taxon>
        <taxon>Funneliformis</taxon>
    </lineage>
</organism>
<protein>
    <submittedName>
        <fullName evidence="1">17276_t:CDS:1</fullName>
    </submittedName>
</protein>
<reference evidence="1" key="1">
    <citation type="submission" date="2022-08" db="EMBL/GenBank/DDBJ databases">
        <authorList>
            <person name="Kallberg Y."/>
            <person name="Tangrot J."/>
            <person name="Rosling A."/>
        </authorList>
    </citation>
    <scope>NUCLEOTIDE SEQUENCE</scope>
    <source>
        <strain evidence="1">Wild A</strain>
    </source>
</reference>
<gene>
    <name evidence="1" type="ORF">FWILDA_LOCUS13480</name>
</gene>
<dbReference type="AlphaFoldDB" id="A0A9W4SYH0"/>
<sequence length="63" mass="6985">MTNLTFVQNLTKLGILYITENNITTGLEYLPLTHPELMDDNLSLADLHLTEENTSPLAITATP</sequence>
<proteinExistence type="predicted"/>
<dbReference type="EMBL" id="CAMKVN010005077">
    <property type="protein sequence ID" value="CAI2188242.1"/>
    <property type="molecule type" value="Genomic_DNA"/>
</dbReference>
<accession>A0A9W4SYH0</accession>
<comment type="caution">
    <text evidence="1">The sequence shown here is derived from an EMBL/GenBank/DDBJ whole genome shotgun (WGS) entry which is preliminary data.</text>
</comment>
<dbReference type="Proteomes" id="UP001153678">
    <property type="component" value="Unassembled WGS sequence"/>
</dbReference>
<keyword evidence="2" id="KW-1185">Reference proteome</keyword>